<dbReference type="InterPro" id="IPR013083">
    <property type="entry name" value="Znf_RING/FYVE/PHD"/>
</dbReference>
<feature type="domain" description="RING-type" evidence="9">
    <location>
        <begin position="163"/>
        <end position="204"/>
    </location>
</feature>
<evidence type="ECO:0000313" key="11">
    <source>
        <dbReference type="Proteomes" id="UP001153076"/>
    </source>
</evidence>
<dbReference type="OrthoDB" id="21204at2759"/>
<evidence type="ECO:0000256" key="3">
    <source>
        <dbReference type="ARBA" id="ARBA00022679"/>
    </source>
</evidence>
<dbReference type="FunFam" id="3.30.40.10:FF:000022">
    <property type="entry name" value="E3 ubiquitin-protein ligase RING1-like"/>
    <property type="match status" value="1"/>
</dbReference>
<dbReference type="AlphaFoldDB" id="A0A9Q1GUK3"/>
<sequence length="344" mass="37975">MDSTGSTFWCHRCDRFIRVDTQHIAICPDCGSGFVEGIDDSALSPISPILSTSNSRFSRRNGGDRLSSFNPVIALPRSPANVTASNYQLYYDDESELGLRPLPTSISDFLMGSGFDRILHQLGQLEFSELGGGWDNMPASKLAVESMPVVRIVSSHISADLHCAVCKEPFELDAEAREMPCKHIYHSDCILPWLLLHNSCPVCRHKLPTGGAANGRGSVEGLMVGLRIWRLPGGGFAVGRFMGGRGAAEGEFPVVYTEMDGELYANARLRRVSWPVRRRRSRGSRGFRSVLFSFFSLFRRTRDPSSDSTFDVGSVVRRSLSPFKDGELLFSVALLVTLLNSMQS</sequence>
<reference evidence="10" key="1">
    <citation type="submission" date="2022-04" db="EMBL/GenBank/DDBJ databases">
        <title>Carnegiea gigantea Genome sequencing and assembly v2.</title>
        <authorList>
            <person name="Copetti D."/>
            <person name="Sanderson M.J."/>
            <person name="Burquez A."/>
            <person name="Wojciechowski M.F."/>
        </authorList>
    </citation>
    <scope>NUCLEOTIDE SEQUENCE</scope>
    <source>
        <strain evidence="10">SGP5-SGP5p</strain>
        <tissue evidence="10">Aerial part</tissue>
    </source>
</reference>
<dbReference type="PANTHER" id="PTHR15710">
    <property type="entry name" value="E3 UBIQUITIN-PROTEIN LIGASE PRAJA"/>
    <property type="match status" value="1"/>
</dbReference>
<evidence type="ECO:0000256" key="4">
    <source>
        <dbReference type="ARBA" id="ARBA00022723"/>
    </source>
</evidence>
<dbReference type="GO" id="GO:0008270">
    <property type="term" value="F:zinc ion binding"/>
    <property type="evidence" value="ECO:0007669"/>
    <property type="project" value="UniProtKB-KW"/>
</dbReference>
<dbReference type="GO" id="GO:0016567">
    <property type="term" value="P:protein ubiquitination"/>
    <property type="evidence" value="ECO:0007669"/>
    <property type="project" value="TreeGrafter"/>
</dbReference>
<keyword evidence="11" id="KW-1185">Reference proteome</keyword>
<dbReference type="GO" id="GO:0061630">
    <property type="term" value="F:ubiquitin protein ligase activity"/>
    <property type="evidence" value="ECO:0007669"/>
    <property type="project" value="UniProtKB-EC"/>
</dbReference>
<evidence type="ECO:0000256" key="8">
    <source>
        <dbReference type="PROSITE-ProRule" id="PRU00175"/>
    </source>
</evidence>
<dbReference type="SUPFAM" id="SSF57850">
    <property type="entry name" value="RING/U-box"/>
    <property type="match status" value="1"/>
</dbReference>
<dbReference type="InterPro" id="IPR010543">
    <property type="entry name" value="DUF1117"/>
</dbReference>
<proteinExistence type="predicted"/>
<accession>A0A9Q1GUK3</accession>
<dbReference type="SMART" id="SM00184">
    <property type="entry name" value="RING"/>
    <property type="match status" value="1"/>
</dbReference>
<evidence type="ECO:0000259" key="9">
    <source>
        <dbReference type="PROSITE" id="PS50089"/>
    </source>
</evidence>
<keyword evidence="4" id="KW-0479">Metal-binding</keyword>
<organism evidence="10 11">
    <name type="scientific">Carnegiea gigantea</name>
    <dbReference type="NCBI Taxonomy" id="171969"/>
    <lineage>
        <taxon>Eukaryota</taxon>
        <taxon>Viridiplantae</taxon>
        <taxon>Streptophyta</taxon>
        <taxon>Embryophyta</taxon>
        <taxon>Tracheophyta</taxon>
        <taxon>Spermatophyta</taxon>
        <taxon>Magnoliopsida</taxon>
        <taxon>eudicotyledons</taxon>
        <taxon>Gunneridae</taxon>
        <taxon>Pentapetalae</taxon>
        <taxon>Caryophyllales</taxon>
        <taxon>Cactineae</taxon>
        <taxon>Cactaceae</taxon>
        <taxon>Cactoideae</taxon>
        <taxon>Echinocereeae</taxon>
        <taxon>Carnegiea</taxon>
    </lineage>
</organism>
<evidence type="ECO:0000256" key="5">
    <source>
        <dbReference type="ARBA" id="ARBA00022771"/>
    </source>
</evidence>
<dbReference type="Pfam" id="PF13639">
    <property type="entry name" value="zf-RING_2"/>
    <property type="match status" value="1"/>
</dbReference>
<dbReference type="InterPro" id="IPR039525">
    <property type="entry name" value="RNF126-like_zinc-ribbon"/>
</dbReference>
<dbReference type="CDD" id="cd16667">
    <property type="entry name" value="RING-H2_RNF126-like"/>
    <property type="match status" value="1"/>
</dbReference>
<dbReference type="Pfam" id="PF06547">
    <property type="entry name" value="DUF1117"/>
    <property type="match status" value="1"/>
</dbReference>
<dbReference type="EMBL" id="JAKOGI010001476">
    <property type="protein sequence ID" value="KAJ8425415.1"/>
    <property type="molecule type" value="Genomic_DNA"/>
</dbReference>
<comment type="caution">
    <text evidence="10">The sequence shown here is derived from an EMBL/GenBank/DDBJ whole genome shotgun (WGS) entry which is preliminary data.</text>
</comment>
<name>A0A9Q1GUK3_9CARY</name>
<evidence type="ECO:0000256" key="6">
    <source>
        <dbReference type="ARBA" id="ARBA00022786"/>
    </source>
</evidence>
<dbReference type="GO" id="GO:0005737">
    <property type="term" value="C:cytoplasm"/>
    <property type="evidence" value="ECO:0007669"/>
    <property type="project" value="TreeGrafter"/>
</dbReference>
<dbReference type="PANTHER" id="PTHR15710:SF217">
    <property type="entry name" value="E3 UBIQUITIN-PROTEIN LIGASE RDUF2"/>
    <property type="match status" value="1"/>
</dbReference>
<keyword evidence="5 8" id="KW-0863">Zinc-finger</keyword>
<evidence type="ECO:0000256" key="1">
    <source>
        <dbReference type="ARBA" id="ARBA00000900"/>
    </source>
</evidence>
<keyword evidence="7" id="KW-0862">Zinc</keyword>
<keyword evidence="3" id="KW-0808">Transferase</keyword>
<dbReference type="InterPro" id="IPR001841">
    <property type="entry name" value="Znf_RING"/>
</dbReference>
<protein>
    <recommendedName>
        <fullName evidence="2">RING-type E3 ubiquitin transferase</fullName>
        <ecNumber evidence="2">2.3.2.27</ecNumber>
    </recommendedName>
</protein>
<gene>
    <name evidence="10" type="ORF">Cgig2_010254</name>
</gene>
<evidence type="ECO:0000256" key="2">
    <source>
        <dbReference type="ARBA" id="ARBA00012483"/>
    </source>
</evidence>
<dbReference type="Gene3D" id="3.30.40.10">
    <property type="entry name" value="Zinc/RING finger domain, C3HC4 (zinc finger)"/>
    <property type="match status" value="1"/>
</dbReference>
<evidence type="ECO:0000256" key="7">
    <source>
        <dbReference type="ARBA" id="ARBA00022833"/>
    </source>
</evidence>
<keyword evidence="6" id="KW-0833">Ubl conjugation pathway</keyword>
<dbReference type="PROSITE" id="PS50089">
    <property type="entry name" value="ZF_RING_2"/>
    <property type="match status" value="1"/>
</dbReference>
<comment type="catalytic activity">
    <reaction evidence="1">
        <text>S-ubiquitinyl-[E2 ubiquitin-conjugating enzyme]-L-cysteine + [acceptor protein]-L-lysine = [E2 ubiquitin-conjugating enzyme]-L-cysteine + N(6)-ubiquitinyl-[acceptor protein]-L-lysine.</text>
        <dbReference type="EC" id="2.3.2.27"/>
    </reaction>
</comment>
<evidence type="ECO:0000313" key="10">
    <source>
        <dbReference type="EMBL" id="KAJ8425415.1"/>
    </source>
</evidence>
<dbReference type="EC" id="2.3.2.27" evidence="2"/>
<dbReference type="Pfam" id="PF14369">
    <property type="entry name" value="Zn_ribbon_19"/>
    <property type="match status" value="1"/>
</dbReference>
<dbReference type="Proteomes" id="UP001153076">
    <property type="component" value="Unassembled WGS sequence"/>
</dbReference>